<keyword evidence="2" id="KW-1185">Reference proteome</keyword>
<protein>
    <submittedName>
        <fullName evidence="1">Uncharacterized protein</fullName>
    </submittedName>
</protein>
<dbReference type="EMBL" id="NNRM01000006">
    <property type="protein sequence ID" value="OYR29958.1"/>
    <property type="molecule type" value="Genomic_DNA"/>
</dbReference>
<dbReference type="Proteomes" id="UP000216188">
    <property type="component" value="Unassembled WGS sequence"/>
</dbReference>
<evidence type="ECO:0000313" key="2">
    <source>
        <dbReference type="Proteomes" id="UP000216188"/>
    </source>
</evidence>
<comment type="caution">
    <text evidence="1">The sequence shown here is derived from an EMBL/GenBank/DDBJ whole genome shotgun (WGS) entry which is preliminary data.</text>
</comment>
<name>A0A256GSJ9_9HYPH</name>
<reference evidence="1 2" key="1">
    <citation type="submission" date="2017-07" db="EMBL/GenBank/DDBJ databases">
        <title>Phylogenetic study on the rhizospheric bacterium Ochrobactrum sp. A44.</title>
        <authorList>
            <person name="Krzyzanowska D.M."/>
            <person name="Ossowicki A."/>
            <person name="Rajewska M."/>
            <person name="Maciag T."/>
            <person name="Kaczynski Z."/>
            <person name="Czerwicka M."/>
            <person name="Jafra S."/>
        </authorList>
    </citation>
    <scope>NUCLEOTIDE SEQUENCE [LARGE SCALE GENOMIC DNA]</scope>
    <source>
        <strain evidence="1 2">CCUG 30717</strain>
    </source>
</reference>
<dbReference type="AlphaFoldDB" id="A0A256GSJ9"/>
<organism evidence="1 2">
    <name type="scientific">Brucella pseudogrignonensis</name>
    <dbReference type="NCBI Taxonomy" id="419475"/>
    <lineage>
        <taxon>Bacteria</taxon>
        <taxon>Pseudomonadati</taxon>
        <taxon>Pseudomonadota</taxon>
        <taxon>Alphaproteobacteria</taxon>
        <taxon>Hyphomicrobiales</taxon>
        <taxon>Brucellaceae</taxon>
        <taxon>Brucella/Ochrobactrum group</taxon>
        <taxon>Brucella</taxon>
    </lineage>
</organism>
<sequence>MNDLRRQEHTIRHRFATVRIVAALAALCVQKCTGNSRPVDFLSVVIQQFMQAALTASIAQAFPFLSVELL</sequence>
<evidence type="ECO:0000313" key="1">
    <source>
        <dbReference type="EMBL" id="OYR29958.1"/>
    </source>
</evidence>
<gene>
    <name evidence="1" type="ORF">CEV34_0511</name>
</gene>
<proteinExistence type="predicted"/>
<accession>A0A256GSJ9</accession>